<gene>
    <name evidence="2" type="ORF">ACFSCZ_14295</name>
</gene>
<dbReference type="InterPro" id="IPR046139">
    <property type="entry name" value="DUF6141"/>
</dbReference>
<accession>A0ABW4KLG2</accession>
<sequence>MLNKNQEPVIYREVQRPRQVWLWVFIWGFTVFMWYSFIQQIIFGVPIGNQPAPDAVMVILWLVFGIVFPVGMLGFVKLITEVRRDGLYIRFVPFHVHYRSFMLKDLISYKSITYSPLKRFGGWGLRFNLEGETAYNMDGNQGIELKLRKNQTVVIGSRHPEELVKALDKVKAVK</sequence>
<evidence type="ECO:0000256" key="1">
    <source>
        <dbReference type="SAM" id="Phobius"/>
    </source>
</evidence>
<comment type="caution">
    <text evidence="2">The sequence shown here is derived from an EMBL/GenBank/DDBJ whole genome shotgun (WGS) entry which is preliminary data.</text>
</comment>
<dbReference type="RefSeq" id="WP_380774755.1">
    <property type="nucleotide sequence ID" value="NZ_JBHUEO010000048.1"/>
</dbReference>
<proteinExistence type="predicted"/>
<keyword evidence="1" id="KW-1133">Transmembrane helix</keyword>
<dbReference type="Pfam" id="PF19638">
    <property type="entry name" value="DUF6141"/>
    <property type="match status" value="1"/>
</dbReference>
<dbReference type="Proteomes" id="UP001597301">
    <property type="component" value="Unassembled WGS sequence"/>
</dbReference>
<keyword evidence="1" id="KW-0472">Membrane</keyword>
<feature type="transmembrane region" description="Helical" evidence="1">
    <location>
        <begin position="20"/>
        <end position="38"/>
    </location>
</feature>
<evidence type="ECO:0000313" key="2">
    <source>
        <dbReference type="EMBL" id="MFD1707892.1"/>
    </source>
</evidence>
<keyword evidence="1" id="KW-0812">Transmembrane</keyword>
<feature type="transmembrane region" description="Helical" evidence="1">
    <location>
        <begin position="58"/>
        <end position="80"/>
    </location>
</feature>
<keyword evidence="3" id="KW-1185">Reference proteome</keyword>
<dbReference type="EMBL" id="JBHUEO010000048">
    <property type="protein sequence ID" value="MFD1707892.1"/>
    <property type="molecule type" value="Genomic_DNA"/>
</dbReference>
<reference evidence="3" key="1">
    <citation type="journal article" date="2019" name="Int. J. Syst. Evol. Microbiol.">
        <title>The Global Catalogue of Microorganisms (GCM) 10K type strain sequencing project: providing services to taxonomists for standard genome sequencing and annotation.</title>
        <authorList>
            <consortium name="The Broad Institute Genomics Platform"/>
            <consortium name="The Broad Institute Genome Sequencing Center for Infectious Disease"/>
            <person name="Wu L."/>
            <person name="Ma J."/>
        </authorList>
    </citation>
    <scope>NUCLEOTIDE SEQUENCE [LARGE SCALE GENOMIC DNA]</scope>
    <source>
        <strain evidence="3">CGMCC 1.12295</strain>
    </source>
</reference>
<evidence type="ECO:0000313" key="3">
    <source>
        <dbReference type="Proteomes" id="UP001597301"/>
    </source>
</evidence>
<organism evidence="2 3">
    <name type="scientific">Siminovitchia sediminis</name>
    <dbReference type="NCBI Taxonomy" id="1274353"/>
    <lineage>
        <taxon>Bacteria</taxon>
        <taxon>Bacillati</taxon>
        <taxon>Bacillota</taxon>
        <taxon>Bacilli</taxon>
        <taxon>Bacillales</taxon>
        <taxon>Bacillaceae</taxon>
        <taxon>Siminovitchia</taxon>
    </lineage>
</organism>
<protein>
    <submittedName>
        <fullName evidence="2">DUF6141 family protein</fullName>
    </submittedName>
</protein>
<name>A0ABW4KLG2_9BACI</name>